<dbReference type="InterPro" id="IPR051645">
    <property type="entry name" value="PER33/POM33_regulator"/>
</dbReference>
<evidence type="ECO:0000256" key="4">
    <source>
        <dbReference type="ARBA" id="ARBA00022989"/>
    </source>
</evidence>
<dbReference type="PANTHER" id="PTHR12703">
    <property type="entry name" value="TRANSMEMBRANE PROTEIN 33"/>
    <property type="match status" value="1"/>
</dbReference>
<dbReference type="GO" id="GO:0005783">
    <property type="term" value="C:endoplasmic reticulum"/>
    <property type="evidence" value="ECO:0007669"/>
    <property type="project" value="TreeGrafter"/>
</dbReference>
<keyword evidence="4 6" id="KW-1133">Transmembrane helix</keyword>
<organism evidence="7">
    <name type="scientific">Alexandrium catenella</name>
    <name type="common">Red tide dinoflagellate</name>
    <name type="synonym">Gonyaulax catenella</name>
    <dbReference type="NCBI Taxonomy" id="2925"/>
    <lineage>
        <taxon>Eukaryota</taxon>
        <taxon>Sar</taxon>
        <taxon>Alveolata</taxon>
        <taxon>Dinophyceae</taxon>
        <taxon>Gonyaulacales</taxon>
        <taxon>Pyrocystaceae</taxon>
        <taxon>Alexandrium</taxon>
    </lineage>
</organism>
<dbReference type="InterPro" id="IPR005344">
    <property type="entry name" value="TMEM33/Pom33"/>
</dbReference>
<name>A0A7S1LA62_ALECA</name>
<feature type="transmembrane region" description="Helical" evidence="6">
    <location>
        <begin position="95"/>
        <end position="116"/>
    </location>
</feature>
<evidence type="ECO:0000256" key="1">
    <source>
        <dbReference type="ARBA" id="ARBA00004141"/>
    </source>
</evidence>
<reference evidence="7" key="1">
    <citation type="submission" date="2021-01" db="EMBL/GenBank/DDBJ databases">
        <authorList>
            <person name="Corre E."/>
            <person name="Pelletier E."/>
            <person name="Niang G."/>
            <person name="Scheremetjew M."/>
            <person name="Finn R."/>
            <person name="Kale V."/>
            <person name="Holt S."/>
            <person name="Cochrane G."/>
            <person name="Meng A."/>
            <person name="Brown T."/>
            <person name="Cohen L."/>
        </authorList>
    </citation>
    <scope>NUCLEOTIDE SEQUENCE</scope>
    <source>
        <strain evidence="7">OF101</strain>
    </source>
</reference>
<gene>
    <name evidence="7" type="ORF">ACAT0790_LOCUS6271</name>
</gene>
<keyword evidence="5 6" id="KW-0472">Membrane</keyword>
<keyword evidence="3 6" id="KW-0812">Transmembrane</keyword>
<comment type="subcellular location">
    <subcellularLocation>
        <location evidence="1">Membrane</location>
        <topology evidence="1">Multi-pass membrane protein</topology>
    </subcellularLocation>
</comment>
<feature type="transmembrane region" description="Helical" evidence="6">
    <location>
        <begin position="152"/>
        <end position="176"/>
    </location>
</feature>
<sequence length="239" mass="26270">MNAMHNDGSRWATMGTKASICFLAYAVALTMAIGAVAGAFPSYQALVVLVAAFLLEVLAKYGLKFSSQYIQNVVLDDVGVMPIMALTLLTPGMHAAIRTFALVPAFLTAVLSFAQICKAHARLPTKVRDFFSPLAEVSARYQVMQVRADTEVALGFVLIIAMFTGRAVPISILLFWNFMMMRYMMSSWTQASFRKIDGVLSPVLVKIPGISHLYSLVKRQLYGFVDPESRRAGKLCTIL</sequence>
<comment type="similarity">
    <text evidence="2">Belongs to the PER33/POM33 family.</text>
</comment>
<dbReference type="GO" id="GO:0016020">
    <property type="term" value="C:membrane"/>
    <property type="evidence" value="ECO:0007669"/>
    <property type="project" value="UniProtKB-SubCell"/>
</dbReference>
<feature type="transmembrane region" description="Helical" evidence="6">
    <location>
        <begin position="20"/>
        <end position="40"/>
    </location>
</feature>
<accession>A0A7S1LA62</accession>
<dbReference type="GO" id="GO:0061024">
    <property type="term" value="P:membrane organization"/>
    <property type="evidence" value="ECO:0007669"/>
    <property type="project" value="TreeGrafter"/>
</dbReference>
<dbReference type="EMBL" id="HBGE01010722">
    <property type="protein sequence ID" value="CAD9098694.1"/>
    <property type="molecule type" value="Transcribed_RNA"/>
</dbReference>
<evidence type="ECO:0000256" key="6">
    <source>
        <dbReference type="SAM" id="Phobius"/>
    </source>
</evidence>
<evidence type="ECO:0000313" key="7">
    <source>
        <dbReference type="EMBL" id="CAD9098694.1"/>
    </source>
</evidence>
<protein>
    <submittedName>
        <fullName evidence="7">Uncharacterized protein</fullName>
    </submittedName>
</protein>
<dbReference type="Pfam" id="PF03661">
    <property type="entry name" value="TMEM33_Pom33"/>
    <property type="match status" value="1"/>
</dbReference>
<dbReference type="AlphaFoldDB" id="A0A7S1LA62"/>
<evidence type="ECO:0000256" key="2">
    <source>
        <dbReference type="ARBA" id="ARBA00007322"/>
    </source>
</evidence>
<evidence type="ECO:0000256" key="3">
    <source>
        <dbReference type="ARBA" id="ARBA00022692"/>
    </source>
</evidence>
<dbReference type="GO" id="GO:0071786">
    <property type="term" value="P:endoplasmic reticulum tubular network organization"/>
    <property type="evidence" value="ECO:0007669"/>
    <property type="project" value="TreeGrafter"/>
</dbReference>
<proteinExistence type="inferred from homology"/>
<dbReference type="PANTHER" id="PTHR12703:SF4">
    <property type="entry name" value="TRANSMEMBRANE PROTEIN 33"/>
    <property type="match status" value="1"/>
</dbReference>
<evidence type="ECO:0000256" key="5">
    <source>
        <dbReference type="ARBA" id="ARBA00023136"/>
    </source>
</evidence>